<comment type="caution">
    <text evidence="4">The sequence shown here is derived from an EMBL/GenBank/DDBJ whole genome shotgun (WGS) entry which is preliminary data.</text>
</comment>
<dbReference type="AlphaFoldDB" id="A0A917IYC7"/>
<dbReference type="PROSITE" id="PS01124">
    <property type="entry name" value="HTH_ARAC_FAMILY_2"/>
    <property type="match status" value="1"/>
</dbReference>
<evidence type="ECO:0000256" key="2">
    <source>
        <dbReference type="ARBA" id="ARBA00023163"/>
    </source>
</evidence>
<dbReference type="PANTHER" id="PTHR47893:SF1">
    <property type="entry name" value="REGULATORY PROTEIN PCHR"/>
    <property type="match status" value="1"/>
</dbReference>
<dbReference type="InterPro" id="IPR053142">
    <property type="entry name" value="PchR_regulatory_protein"/>
</dbReference>
<evidence type="ECO:0000256" key="1">
    <source>
        <dbReference type="ARBA" id="ARBA00023015"/>
    </source>
</evidence>
<organism evidence="4 5">
    <name type="scientific">Filimonas zeae</name>
    <dbReference type="NCBI Taxonomy" id="1737353"/>
    <lineage>
        <taxon>Bacteria</taxon>
        <taxon>Pseudomonadati</taxon>
        <taxon>Bacteroidota</taxon>
        <taxon>Chitinophagia</taxon>
        <taxon>Chitinophagales</taxon>
        <taxon>Chitinophagaceae</taxon>
        <taxon>Filimonas</taxon>
    </lineage>
</organism>
<dbReference type="InterPro" id="IPR009057">
    <property type="entry name" value="Homeodomain-like_sf"/>
</dbReference>
<keyword evidence="1" id="KW-0805">Transcription regulation</keyword>
<keyword evidence="5" id="KW-1185">Reference proteome</keyword>
<dbReference type="GO" id="GO:0003700">
    <property type="term" value="F:DNA-binding transcription factor activity"/>
    <property type="evidence" value="ECO:0007669"/>
    <property type="project" value="InterPro"/>
</dbReference>
<evidence type="ECO:0000313" key="5">
    <source>
        <dbReference type="Proteomes" id="UP000627292"/>
    </source>
</evidence>
<dbReference type="GO" id="GO:0043565">
    <property type="term" value="F:sequence-specific DNA binding"/>
    <property type="evidence" value="ECO:0007669"/>
    <property type="project" value="InterPro"/>
</dbReference>
<dbReference type="SMART" id="SM00342">
    <property type="entry name" value="HTH_ARAC"/>
    <property type="match status" value="1"/>
</dbReference>
<dbReference type="RefSeq" id="WP_188952517.1">
    <property type="nucleotide sequence ID" value="NZ_BMIB01000002.1"/>
</dbReference>
<protein>
    <submittedName>
        <fullName evidence="4">AraC family transcriptional regulator</fullName>
    </submittedName>
</protein>
<reference evidence="4" key="1">
    <citation type="journal article" date="2014" name="Int. J. Syst. Evol. Microbiol.">
        <title>Complete genome sequence of Corynebacterium casei LMG S-19264T (=DSM 44701T), isolated from a smear-ripened cheese.</title>
        <authorList>
            <consortium name="US DOE Joint Genome Institute (JGI-PGF)"/>
            <person name="Walter F."/>
            <person name="Albersmeier A."/>
            <person name="Kalinowski J."/>
            <person name="Ruckert C."/>
        </authorList>
    </citation>
    <scope>NUCLEOTIDE SEQUENCE</scope>
    <source>
        <strain evidence="4">CGMCC 1.15290</strain>
    </source>
</reference>
<reference evidence="4" key="2">
    <citation type="submission" date="2020-09" db="EMBL/GenBank/DDBJ databases">
        <authorList>
            <person name="Sun Q."/>
            <person name="Zhou Y."/>
        </authorList>
    </citation>
    <scope>NUCLEOTIDE SEQUENCE</scope>
    <source>
        <strain evidence="4">CGMCC 1.15290</strain>
    </source>
</reference>
<dbReference type="PANTHER" id="PTHR47893">
    <property type="entry name" value="REGULATORY PROTEIN PCHR"/>
    <property type="match status" value="1"/>
</dbReference>
<evidence type="ECO:0000313" key="4">
    <source>
        <dbReference type="EMBL" id="GGH68493.1"/>
    </source>
</evidence>
<dbReference type="EMBL" id="BMIB01000002">
    <property type="protein sequence ID" value="GGH68493.1"/>
    <property type="molecule type" value="Genomic_DNA"/>
</dbReference>
<proteinExistence type="predicted"/>
<dbReference type="InterPro" id="IPR018060">
    <property type="entry name" value="HTH_AraC"/>
</dbReference>
<accession>A0A917IYC7</accession>
<feature type="domain" description="HTH araC/xylS-type" evidence="3">
    <location>
        <begin position="226"/>
        <end position="324"/>
    </location>
</feature>
<dbReference type="Gene3D" id="1.10.10.60">
    <property type="entry name" value="Homeodomain-like"/>
    <property type="match status" value="2"/>
</dbReference>
<keyword evidence="2" id="KW-0804">Transcription</keyword>
<name>A0A917IYC7_9BACT</name>
<dbReference type="SUPFAM" id="SSF46689">
    <property type="entry name" value="Homeodomain-like"/>
    <property type="match status" value="2"/>
</dbReference>
<gene>
    <name evidence="4" type="ORF">GCM10011379_24850</name>
</gene>
<dbReference type="Proteomes" id="UP000627292">
    <property type="component" value="Unassembled WGS sequence"/>
</dbReference>
<sequence length="324" mass="38311">MNTDNVLKIEYDHIDYDDLLRYYSRIFKTRYQNNILELPVDYGEGRMQLLEIPNGLQCLLGDYKVNQNMVFQRTRNEMPFFVLRFDELKEDDENPLAQPRSAACLTSSNFGSHIIYETRGSKIKSLKVKIGEDWLNEFLKTEPAGDKLKSHIYLQSYVFSYEPMDKEYKELLNQVLYPECDERFRLLYLQNRVMLLVERFFTHFIHRMESKPVNIKLPNGDIQRLKEAEQELIRDVTASPSISVLARRVGMSESKLKVCFKEMYGLSVFQYFQRYRMQTAKARLISRKYTIKQISEELGYENVASFSKAFYKVFDQLPTDVAAE</sequence>
<evidence type="ECO:0000259" key="3">
    <source>
        <dbReference type="PROSITE" id="PS01124"/>
    </source>
</evidence>
<dbReference type="Pfam" id="PF12833">
    <property type="entry name" value="HTH_18"/>
    <property type="match status" value="1"/>
</dbReference>